<dbReference type="Pfam" id="PF01582">
    <property type="entry name" value="TIR"/>
    <property type="match status" value="2"/>
</dbReference>
<accession>V4LII3</accession>
<evidence type="ECO:0000313" key="4">
    <source>
        <dbReference type="Proteomes" id="UP000030689"/>
    </source>
</evidence>
<keyword evidence="1" id="KW-0520">NAD</keyword>
<sequence length="131" mass="15428">MSVSSSQAGDNRPQVFINYRKEELRKTFIKSLLPELKRGRIKFFIDDNEEKESRWCLDELHKMKKLAEGNKLVVIPVFVNVTTTDVKHFNGEFGKNFREMCKKYVGQKVRKWREAVEYIADIIGEVWDNLG</sequence>
<dbReference type="Proteomes" id="UP000030689">
    <property type="component" value="Unassembled WGS sequence"/>
</dbReference>
<evidence type="ECO:0000313" key="3">
    <source>
        <dbReference type="EMBL" id="ESQ39583.1"/>
    </source>
</evidence>
<dbReference type="GO" id="GO:0007165">
    <property type="term" value="P:signal transduction"/>
    <property type="evidence" value="ECO:0007669"/>
    <property type="project" value="InterPro"/>
</dbReference>
<name>V4LII3_EUTSA</name>
<dbReference type="SUPFAM" id="SSF52200">
    <property type="entry name" value="Toll/Interleukin receptor TIR domain"/>
    <property type="match status" value="1"/>
</dbReference>
<evidence type="ECO:0000259" key="2">
    <source>
        <dbReference type="PROSITE" id="PS50104"/>
    </source>
</evidence>
<dbReference type="SMART" id="SM00255">
    <property type="entry name" value="TIR"/>
    <property type="match status" value="1"/>
</dbReference>
<dbReference type="PANTHER" id="PTHR32009:SF109">
    <property type="entry name" value="TOLL-INTERLEUKIN-RESISTANCE (TIR) DOMAIN FAMILY PROTEIN"/>
    <property type="match status" value="1"/>
</dbReference>
<gene>
    <name evidence="3" type="ORF">EUTSA_v10001186mg</name>
</gene>
<evidence type="ECO:0000256" key="1">
    <source>
        <dbReference type="ARBA" id="ARBA00023027"/>
    </source>
</evidence>
<dbReference type="Gramene" id="ESQ39583">
    <property type="protein sequence ID" value="ESQ39583"/>
    <property type="gene ID" value="EUTSA_v10001186mg"/>
</dbReference>
<dbReference type="PANTHER" id="PTHR32009">
    <property type="entry name" value="TMV RESISTANCE PROTEIN N-LIKE"/>
    <property type="match status" value="1"/>
</dbReference>
<dbReference type="InterPro" id="IPR000157">
    <property type="entry name" value="TIR_dom"/>
</dbReference>
<dbReference type="Gene3D" id="3.40.50.10140">
    <property type="entry name" value="Toll/interleukin-1 receptor homology (TIR) domain"/>
    <property type="match status" value="2"/>
</dbReference>
<dbReference type="AlphaFoldDB" id="V4LII3"/>
<dbReference type="PROSITE" id="PS50104">
    <property type="entry name" value="TIR"/>
    <property type="match status" value="1"/>
</dbReference>
<reference evidence="3 4" key="1">
    <citation type="journal article" date="2013" name="Front. Plant Sci.">
        <title>The Reference Genome of the Halophytic Plant Eutrema salsugineum.</title>
        <authorList>
            <person name="Yang R."/>
            <person name="Jarvis D.E."/>
            <person name="Chen H."/>
            <person name="Beilstein M.A."/>
            <person name="Grimwood J."/>
            <person name="Jenkins J."/>
            <person name="Shu S."/>
            <person name="Prochnik S."/>
            <person name="Xin M."/>
            <person name="Ma C."/>
            <person name="Schmutz J."/>
            <person name="Wing R.A."/>
            <person name="Mitchell-Olds T."/>
            <person name="Schumaker K.S."/>
            <person name="Wang X."/>
        </authorList>
    </citation>
    <scope>NUCLEOTIDE SEQUENCE [LARGE SCALE GENOMIC DNA]</scope>
</reference>
<dbReference type="EMBL" id="KI517465">
    <property type="protein sequence ID" value="ESQ39583.1"/>
    <property type="molecule type" value="Genomic_DNA"/>
</dbReference>
<dbReference type="InterPro" id="IPR035897">
    <property type="entry name" value="Toll_tir_struct_dom_sf"/>
</dbReference>
<feature type="domain" description="TIR" evidence="2">
    <location>
        <begin position="1"/>
        <end position="131"/>
    </location>
</feature>
<organism evidence="3 4">
    <name type="scientific">Eutrema salsugineum</name>
    <name type="common">Saltwater cress</name>
    <name type="synonym">Sisymbrium salsugineum</name>
    <dbReference type="NCBI Taxonomy" id="72664"/>
    <lineage>
        <taxon>Eukaryota</taxon>
        <taxon>Viridiplantae</taxon>
        <taxon>Streptophyta</taxon>
        <taxon>Embryophyta</taxon>
        <taxon>Tracheophyta</taxon>
        <taxon>Spermatophyta</taxon>
        <taxon>Magnoliopsida</taxon>
        <taxon>eudicotyledons</taxon>
        <taxon>Gunneridae</taxon>
        <taxon>Pentapetalae</taxon>
        <taxon>rosids</taxon>
        <taxon>malvids</taxon>
        <taxon>Brassicales</taxon>
        <taxon>Brassicaceae</taxon>
        <taxon>Eutremeae</taxon>
        <taxon>Eutrema</taxon>
    </lineage>
</organism>
<protein>
    <recommendedName>
        <fullName evidence="2">TIR domain-containing protein</fullName>
    </recommendedName>
</protein>
<proteinExistence type="predicted"/>
<keyword evidence="4" id="KW-1185">Reference proteome</keyword>
<dbReference type="KEGG" id="eus:EUTSA_v10001186mg"/>